<dbReference type="Pfam" id="PF00134">
    <property type="entry name" value="Cyclin_N"/>
    <property type="match status" value="1"/>
</dbReference>
<protein>
    <submittedName>
        <fullName evidence="8">Cyclin D3</fullName>
    </submittedName>
</protein>
<evidence type="ECO:0000256" key="3">
    <source>
        <dbReference type="ARBA" id="ARBA00023127"/>
    </source>
</evidence>
<dbReference type="PROSITE" id="PS00292">
    <property type="entry name" value="CYCLINS"/>
    <property type="match status" value="1"/>
</dbReference>
<evidence type="ECO:0000313" key="8">
    <source>
        <dbReference type="EMBL" id="CAA09769.1"/>
    </source>
</evidence>
<proteinExistence type="evidence at transcript level"/>
<evidence type="ECO:0000259" key="7">
    <source>
        <dbReference type="SMART" id="SM01332"/>
    </source>
</evidence>
<dbReference type="GO" id="GO:0051301">
    <property type="term" value="P:cell division"/>
    <property type="evidence" value="ECO:0007669"/>
    <property type="project" value="UniProtKB-KW"/>
</dbReference>
<dbReference type="Gene3D" id="1.10.472.10">
    <property type="entry name" value="Cyclin-like"/>
    <property type="match status" value="2"/>
</dbReference>
<dbReference type="CDD" id="cd20543">
    <property type="entry name" value="CYCLIN_AtCycD-like_rpt1"/>
    <property type="match status" value="1"/>
</dbReference>
<evidence type="ECO:0000256" key="5">
    <source>
        <dbReference type="RuleBase" id="RU000383"/>
    </source>
</evidence>
<sequence>SKTHFKMTTLETEQEQQPFSQNSPLFLDCLYCEEKYWDYDYHDEDDFGSLNSSKLHDCSLICCEDDEEIQLNALVSKEEKINFDEGDLGGNQLVMETRREALEWMIRVNYHHNFSVITLVLGVNYFDRFMLSFGFQKEMPWMTHLAAVACLSLASKVEETHVPLLLDFQVEHEQIFEAKVVQRMELLVLQHSNGKMNAVTPLSYFGHLIRKLKLKPHFHCKILTRCENIIVSVILDPRFLCYVPSVLAAASMVQTLKEIGLWSILEHQNDIMNTLKLDKVKVEDCYNFIQEVSSNEKARKRKWYNNISSANRNPNNVLELVVSSESSNNDLPSETLPKKCRTMGPPCFG</sequence>
<gene>
    <name evidence="8" type="primary">cycD3</name>
</gene>
<dbReference type="SUPFAM" id="SSF47954">
    <property type="entry name" value="Cyclin-like"/>
    <property type="match status" value="2"/>
</dbReference>
<keyword evidence="2" id="KW-0132">Cell division</keyword>
<dbReference type="FunFam" id="1.10.472.10:FF:000060">
    <property type="entry name" value="D6-type cyclin"/>
    <property type="match status" value="1"/>
</dbReference>
<feature type="non-terminal residue" evidence="8">
    <location>
        <position position="1"/>
    </location>
</feature>
<dbReference type="CDD" id="cd20544">
    <property type="entry name" value="CYCLIN_AtCycD-like_rpt2"/>
    <property type="match status" value="1"/>
</dbReference>
<dbReference type="AlphaFoldDB" id="O82678"/>
<dbReference type="InterPro" id="IPR039361">
    <property type="entry name" value="Cyclin"/>
</dbReference>
<accession>O82678</accession>
<evidence type="ECO:0000256" key="4">
    <source>
        <dbReference type="ARBA" id="ARBA00023306"/>
    </source>
</evidence>
<evidence type="ECO:0000256" key="1">
    <source>
        <dbReference type="ARBA" id="ARBA00009065"/>
    </source>
</evidence>
<dbReference type="PANTHER" id="PTHR10177">
    <property type="entry name" value="CYCLINS"/>
    <property type="match status" value="1"/>
</dbReference>
<dbReference type="InterPro" id="IPR036915">
    <property type="entry name" value="Cyclin-like_sf"/>
</dbReference>
<comment type="similarity">
    <text evidence="1">Belongs to the cyclin family. Cyclin D subfamily.</text>
</comment>
<feature type="domain" description="Cyclin-like" evidence="6">
    <location>
        <begin position="103"/>
        <end position="190"/>
    </location>
</feature>
<keyword evidence="3 5" id="KW-0195">Cyclin</keyword>
<organism evidence="8">
    <name type="scientific">Oxybasis rubra</name>
    <name type="common">Red goosefoot</name>
    <name type="synonym">Chenopodium rubrum</name>
    <dbReference type="NCBI Taxonomy" id="3560"/>
    <lineage>
        <taxon>Eukaryota</taxon>
        <taxon>Viridiplantae</taxon>
        <taxon>Streptophyta</taxon>
        <taxon>Embryophyta</taxon>
        <taxon>Tracheophyta</taxon>
        <taxon>Spermatophyta</taxon>
        <taxon>Magnoliopsida</taxon>
        <taxon>eudicotyledons</taxon>
        <taxon>Gunneridae</taxon>
        <taxon>Pentapetalae</taxon>
        <taxon>Caryophyllales</taxon>
        <taxon>Chenopodiaceae</taxon>
        <taxon>Chenopodioideae</taxon>
        <taxon>Atripliceae</taxon>
        <taxon>Oxybasis</taxon>
    </lineage>
</organism>
<evidence type="ECO:0000259" key="6">
    <source>
        <dbReference type="SMART" id="SM00385"/>
    </source>
</evidence>
<keyword evidence="4" id="KW-0131">Cell cycle</keyword>
<dbReference type="InterPro" id="IPR004367">
    <property type="entry name" value="Cyclin_C-dom"/>
</dbReference>
<dbReference type="Pfam" id="PF02984">
    <property type="entry name" value="Cyclin_C"/>
    <property type="match status" value="1"/>
</dbReference>
<evidence type="ECO:0000256" key="2">
    <source>
        <dbReference type="ARBA" id="ARBA00022618"/>
    </source>
</evidence>
<feature type="domain" description="Cyclin C-terminal" evidence="7">
    <location>
        <begin position="199"/>
        <end position="315"/>
    </location>
</feature>
<dbReference type="SMART" id="SM01332">
    <property type="entry name" value="Cyclin_C"/>
    <property type="match status" value="1"/>
</dbReference>
<reference evidence="8" key="1">
    <citation type="journal article" date="1999" name="Plant Physiol.">
        <title>Nucleotide Sequence of a cDNA Encoding a Cyclin D3 Protein from Suspension Cultured Photoautotrophic Chenopodium rubrum L. Cells.</title>
        <authorList>
            <person name="Fountain M.D."/>
            <person name="Murray J.A.H."/>
            <person name="Beck E."/>
        </authorList>
    </citation>
    <scope>NUCLEOTIDE SEQUENCE</scope>
    <source>
        <tissue evidence="8">Hypercotyl</tissue>
    </source>
</reference>
<dbReference type="InterPro" id="IPR013763">
    <property type="entry name" value="Cyclin-like_dom"/>
</dbReference>
<dbReference type="InterPro" id="IPR006671">
    <property type="entry name" value="Cyclin_N"/>
</dbReference>
<name>O82678_OXYRB</name>
<dbReference type="EMBL" id="AJ011776">
    <property type="protein sequence ID" value="CAA09769.1"/>
    <property type="molecule type" value="mRNA"/>
</dbReference>
<dbReference type="SMART" id="SM00385">
    <property type="entry name" value="CYCLIN"/>
    <property type="match status" value="1"/>
</dbReference>
<dbReference type="InterPro" id="IPR048258">
    <property type="entry name" value="Cyclins_cyclin-box"/>
</dbReference>